<reference evidence="2" key="1">
    <citation type="submission" date="2021-01" db="EMBL/GenBank/DDBJ databases">
        <title>Whole genome shotgun sequence of Actinoplanes cyaneus NBRC 14990.</title>
        <authorList>
            <person name="Komaki H."/>
            <person name="Tamura T."/>
        </authorList>
    </citation>
    <scope>NUCLEOTIDE SEQUENCE</scope>
    <source>
        <strain evidence="2">NBRC 14990</strain>
    </source>
</reference>
<evidence type="ECO:0000313" key="3">
    <source>
        <dbReference type="Proteomes" id="UP000619479"/>
    </source>
</evidence>
<gene>
    <name evidence="2" type="primary">aac</name>
    <name evidence="2" type="ORF">Acy02nite_88530</name>
</gene>
<sequence length="197" mass="21687">MHIRGDYRIRSAILRSCGMTVLRTVHTADLTADDRTRIRAMLDEAFDGDFDDHDWDHSLGGQHILISVDATLIAHGAVVQRQFLHRGRSLRCGYVEAVAVQKAHRRRGCAAAVMTEAERLIDHAYDLGALSASSDAGRLYQGRGWRVWPGGTAALTPSGVTRTPGDDDSTLIRRVTGGASLDESHPIICDWRDGDVW</sequence>
<dbReference type="PROSITE" id="PS51186">
    <property type="entry name" value="GNAT"/>
    <property type="match status" value="1"/>
</dbReference>
<proteinExistence type="predicted"/>
<protein>
    <submittedName>
        <fullName evidence="2">Aminoglycoside N-acetyltransferase AAC(2')-Ie</fullName>
    </submittedName>
</protein>
<accession>A0A919M9L1</accession>
<dbReference type="InterPro" id="IPR016181">
    <property type="entry name" value="Acyl_CoA_acyltransferase"/>
</dbReference>
<dbReference type="SUPFAM" id="SSF55729">
    <property type="entry name" value="Acyl-CoA N-acyltransferases (Nat)"/>
    <property type="match status" value="1"/>
</dbReference>
<dbReference type="InterPro" id="IPR000182">
    <property type="entry name" value="GNAT_dom"/>
</dbReference>
<evidence type="ECO:0000313" key="2">
    <source>
        <dbReference type="EMBL" id="GID70972.1"/>
    </source>
</evidence>
<feature type="domain" description="N-acetyltransferase" evidence="1">
    <location>
        <begin position="25"/>
        <end position="163"/>
    </location>
</feature>
<dbReference type="Pfam" id="PF13527">
    <property type="entry name" value="Acetyltransf_9"/>
    <property type="match status" value="1"/>
</dbReference>
<dbReference type="Gene3D" id="3.40.630.30">
    <property type="match status" value="1"/>
</dbReference>
<dbReference type="AlphaFoldDB" id="A0A919M9L1"/>
<organism evidence="2 3">
    <name type="scientific">Actinoplanes cyaneus</name>
    <dbReference type="NCBI Taxonomy" id="52696"/>
    <lineage>
        <taxon>Bacteria</taxon>
        <taxon>Bacillati</taxon>
        <taxon>Actinomycetota</taxon>
        <taxon>Actinomycetes</taxon>
        <taxon>Micromonosporales</taxon>
        <taxon>Micromonosporaceae</taxon>
        <taxon>Actinoplanes</taxon>
    </lineage>
</organism>
<keyword evidence="3" id="KW-1185">Reference proteome</keyword>
<dbReference type="GO" id="GO:0016747">
    <property type="term" value="F:acyltransferase activity, transferring groups other than amino-acyl groups"/>
    <property type="evidence" value="ECO:0007669"/>
    <property type="project" value="InterPro"/>
</dbReference>
<dbReference type="EMBL" id="BOMH01000090">
    <property type="protein sequence ID" value="GID70972.1"/>
    <property type="molecule type" value="Genomic_DNA"/>
</dbReference>
<name>A0A919M9L1_9ACTN</name>
<dbReference type="Proteomes" id="UP000619479">
    <property type="component" value="Unassembled WGS sequence"/>
</dbReference>
<evidence type="ECO:0000259" key="1">
    <source>
        <dbReference type="PROSITE" id="PS51186"/>
    </source>
</evidence>
<comment type="caution">
    <text evidence="2">The sequence shown here is derived from an EMBL/GenBank/DDBJ whole genome shotgun (WGS) entry which is preliminary data.</text>
</comment>